<proteinExistence type="predicted"/>
<dbReference type="InterPro" id="IPR048395">
    <property type="entry name" value="Glyco_hydro_31_C"/>
</dbReference>
<accession>A0ABS2D547</accession>
<feature type="domain" description="Glycosyl hydrolase family 31 C-terminal" evidence="1">
    <location>
        <begin position="105"/>
        <end position="180"/>
    </location>
</feature>
<dbReference type="Gene3D" id="2.60.40.4040">
    <property type="match status" value="1"/>
</dbReference>
<keyword evidence="3" id="KW-1185">Reference proteome</keyword>
<evidence type="ECO:0000313" key="2">
    <source>
        <dbReference type="EMBL" id="MBM6575983.1"/>
    </source>
</evidence>
<evidence type="ECO:0000259" key="1">
    <source>
        <dbReference type="Pfam" id="PF21365"/>
    </source>
</evidence>
<dbReference type="PANTHER" id="PTHR43863">
    <property type="entry name" value="HYDROLASE, PUTATIVE (AFU_ORTHOLOGUE AFUA_1G03140)-RELATED"/>
    <property type="match status" value="1"/>
</dbReference>
<protein>
    <recommendedName>
        <fullName evidence="1">Glycosyl hydrolase family 31 C-terminal domain-containing protein</fullName>
    </recommendedName>
</protein>
<dbReference type="SUPFAM" id="SSF51011">
    <property type="entry name" value="Glycosyl hydrolase domain"/>
    <property type="match status" value="1"/>
</dbReference>
<dbReference type="EMBL" id="JAFEMC010000002">
    <property type="protein sequence ID" value="MBM6575983.1"/>
    <property type="molecule type" value="Genomic_DNA"/>
</dbReference>
<gene>
    <name evidence="2" type="ORF">ILT43_06330</name>
</gene>
<reference evidence="2 3" key="1">
    <citation type="submission" date="2020-12" db="EMBL/GenBank/DDBJ databases">
        <title>Sphingomonas sp.</title>
        <authorList>
            <person name="Kim M.K."/>
        </authorList>
    </citation>
    <scope>NUCLEOTIDE SEQUENCE [LARGE SCALE GENOMIC DNA]</scope>
    <source>
        <strain evidence="2 3">BT552</strain>
    </source>
</reference>
<dbReference type="PANTHER" id="PTHR43863:SF2">
    <property type="entry name" value="MALTASE-GLUCOAMYLASE"/>
    <property type="match status" value="1"/>
</dbReference>
<dbReference type="Proteomes" id="UP000763641">
    <property type="component" value="Unassembled WGS sequence"/>
</dbReference>
<dbReference type="Gene3D" id="3.20.20.80">
    <property type="entry name" value="Glycosidases"/>
    <property type="match status" value="1"/>
</dbReference>
<evidence type="ECO:0000313" key="3">
    <source>
        <dbReference type="Proteomes" id="UP000763641"/>
    </source>
</evidence>
<dbReference type="InterPro" id="IPR051816">
    <property type="entry name" value="Glycosyl_Hydrolase_31"/>
</dbReference>
<name>A0ABS2D547_9SPHN</name>
<sequence length="189" mass="21275">MDTHRKLNTPLGNIKLDWRYWRDNDWNSHRFDKTRLPDPKAMIDAVYGDNTNFMISVWRQFHPTTDACKELAAKGPLYQGNLRQGNKDRKRPGYANTFWAGRGLPADMMARKIDDQYLFGKAFLVAPVTDHKARSRSVYFPGGTIWYDFSTGKSYAGGSSSTVPAPLARMPLFVRAGSIVPMGPVTLGA</sequence>
<comment type="caution">
    <text evidence="2">The sequence shown here is derived from an EMBL/GenBank/DDBJ whole genome shotgun (WGS) entry which is preliminary data.</text>
</comment>
<dbReference type="Pfam" id="PF21365">
    <property type="entry name" value="Glyco_hydro_31_3rd"/>
    <property type="match status" value="1"/>
</dbReference>
<organism evidence="2 3">
    <name type="scientific">Sphingomonas longa</name>
    <dbReference type="NCBI Taxonomy" id="2778730"/>
    <lineage>
        <taxon>Bacteria</taxon>
        <taxon>Pseudomonadati</taxon>
        <taxon>Pseudomonadota</taxon>
        <taxon>Alphaproteobacteria</taxon>
        <taxon>Sphingomonadales</taxon>
        <taxon>Sphingomonadaceae</taxon>
        <taxon>Sphingomonas</taxon>
    </lineage>
</organism>